<name>A0A410WTK2_9BACL</name>
<dbReference type="Gene3D" id="3.40.640.10">
    <property type="entry name" value="Type I PLP-dependent aspartate aminotransferase-like (Major domain)"/>
    <property type="match status" value="1"/>
</dbReference>
<dbReference type="PRINTS" id="PR00753">
    <property type="entry name" value="ACCSYNTHASE"/>
</dbReference>
<protein>
    <recommendedName>
        <fullName evidence="1">Aminotransferase</fullName>
        <ecNumber evidence="1">2.6.1.-</ecNumber>
    </recommendedName>
</protein>
<dbReference type="CDD" id="cd00609">
    <property type="entry name" value="AAT_like"/>
    <property type="match status" value="1"/>
</dbReference>
<keyword evidence="1 4" id="KW-0032">Aminotransferase</keyword>
<dbReference type="AlphaFoldDB" id="A0A410WTK2"/>
<evidence type="ECO:0000313" key="3">
    <source>
        <dbReference type="EMBL" id="MCY9599018.1"/>
    </source>
</evidence>
<dbReference type="KEGG" id="pchi:PC41400_08655"/>
<dbReference type="Proteomes" id="UP001527202">
    <property type="component" value="Unassembled WGS sequence"/>
</dbReference>
<dbReference type="Proteomes" id="UP000288943">
    <property type="component" value="Chromosome"/>
</dbReference>
<gene>
    <name evidence="3" type="ORF">M5X16_24995</name>
    <name evidence="4" type="ORF">PC41400_08655</name>
</gene>
<keyword evidence="1 4" id="KW-0808">Transferase</keyword>
<dbReference type="InterPro" id="IPR004838">
    <property type="entry name" value="NHTrfase_class1_PyrdxlP-BS"/>
</dbReference>
<evidence type="ECO:0000313" key="5">
    <source>
        <dbReference type="Proteomes" id="UP000288943"/>
    </source>
</evidence>
<dbReference type="InterPro" id="IPR015421">
    <property type="entry name" value="PyrdxlP-dep_Trfase_major"/>
</dbReference>
<dbReference type="PANTHER" id="PTHR42691:SF1">
    <property type="entry name" value="ASPARTATE AMINOTRANSFERASE YHDR-RELATED"/>
    <property type="match status" value="1"/>
</dbReference>
<evidence type="ECO:0000259" key="2">
    <source>
        <dbReference type="Pfam" id="PF00155"/>
    </source>
</evidence>
<dbReference type="EC" id="2.6.1.-" evidence="1"/>
<dbReference type="GO" id="GO:0030170">
    <property type="term" value="F:pyridoxal phosphate binding"/>
    <property type="evidence" value="ECO:0007669"/>
    <property type="project" value="InterPro"/>
</dbReference>
<dbReference type="OrthoDB" id="9802328at2"/>
<dbReference type="InterPro" id="IPR015424">
    <property type="entry name" value="PyrdxlP-dep_Trfase"/>
</dbReference>
<feature type="domain" description="Aminotransferase class I/classII large" evidence="2">
    <location>
        <begin position="42"/>
        <end position="386"/>
    </location>
</feature>
<keyword evidence="6" id="KW-1185">Reference proteome</keyword>
<dbReference type="NCBIfam" id="NF005305">
    <property type="entry name" value="PRK06836.1"/>
    <property type="match status" value="1"/>
</dbReference>
<dbReference type="EMBL" id="JAMDMJ010000039">
    <property type="protein sequence ID" value="MCY9599018.1"/>
    <property type="molecule type" value="Genomic_DNA"/>
</dbReference>
<evidence type="ECO:0000313" key="4">
    <source>
        <dbReference type="EMBL" id="QAV17729.1"/>
    </source>
</evidence>
<accession>A0A410WTK2</accession>
<dbReference type="SUPFAM" id="SSF53383">
    <property type="entry name" value="PLP-dependent transferases"/>
    <property type="match status" value="1"/>
</dbReference>
<dbReference type="RefSeq" id="WP_042228940.1">
    <property type="nucleotide sequence ID" value="NZ_CP026520.1"/>
</dbReference>
<dbReference type="PROSITE" id="PS00105">
    <property type="entry name" value="AA_TRANSFER_CLASS_1"/>
    <property type="match status" value="1"/>
</dbReference>
<dbReference type="EMBL" id="CP026520">
    <property type="protein sequence ID" value="QAV17729.1"/>
    <property type="molecule type" value="Genomic_DNA"/>
</dbReference>
<dbReference type="PANTHER" id="PTHR42691">
    <property type="entry name" value="ASPARTATE AMINOTRANSFERASE YHDR-RELATED"/>
    <property type="match status" value="1"/>
</dbReference>
<reference evidence="3 6" key="2">
    <citation type="submission" date="2022-05" db="EMBL/GenBank/DDBJ databases">
        <title>Genome Sequencing of Bee-Associated Microbes.</title>
        <authorList>
            <person name="Dunlap C."/>
        </authorList>
    </citation>
    <scope>NUCLEOTIDE SEQUENCE [LARGE SCALE GENOMIC DNA]</scope>
    <source>
        <strain evidence="3 6">NRRL B-23120</strain>
    </source>
</reference>
<dbReference type="GO" id="GO:0008483">
    <property type="term" value="F:transaminase activity"/>
    <property type="evidence" value="ECO:0007669"/>
    <property type="project" value="UniProtKB-KW"/>
</dbReference>
<dbReference type="GeneID" id="95374880"/>
<comment type="cofactor">
    <cofactor evidence="1">
        <name>pyridoxal 5'-phosphate</name>
        <dbReference type="ChEBI" id="CHEBI:597326"/>
    </cofactor>
</comment>
<sequence length="399" mass="43639">MTSPAKGAISEKLAGQLEKGSWIRKLFDEGKRLIDIYGADEVYDFSLGNPIVEPPEAFLKALADTVNSGELGKHQYIPNQGLPPARQKVADYLNGRYGGSVKPEHIVMTVGAGGGLNVVLKSILNPGDEVILLTPYFVEYDYYADNHGGVAVHVPLADDFSVDTERVAGAITERTRAIIINTPGNPTGTLLTQDNLNELGKVLAEGEKKHGGLIYMVYDDPYSQLVYDAVPPNPFAAYGRTILVSSFSKDLGIAGERLGYVAVDASADDAQLLAQAFVFSNRTLGFVNAPVMMQRVITRMDTLAVEQQEYRKRRDLMVGVLQEAGYEFTVPQGGFFIFPKTPIADDVEFCLKAVQEHRLLIVPGSGFGRGGHFRLSYSVPIKQIERSGKVFKALLDSYR</sequence>
<evidence type="ECO:0000313" key="6">
    <source>
        <dbReference type="Proteomes" id="UP001527202"/>
    </source>
</evidence>
<dbReference type="Pfam" id="PF00155">
    <property type="entry name" value="Aminotran_1_2"/>
    <property type="match status" value="1"/>
</dbReference>
<reference evidence="4 5" key="1">
    <citation type="submission" date="2018-01" db="EMBL/GenBank/DDBJ databases">
        <title>The whole genome sequencing and assembly of Paenibacillus chitinolyticus KCCM 41400 strain.</title>
        <authorList>
            <person name="Kim J.-Y."/>
            <person name="Park M.-K."/>
            <person name="Lee Y.-J."/>
            <person name="Yi H."/>
            <person name="Bahn Y.-S."/>
            <person name="Kim J.F."/>
            <person name="Lee D.-W."/>
        </authorList>
    </citation>
    <scope>NUCLEOTIDE SEQUENCE [LARGE SCALE GENOMIC DNA]</scope>
    <source>
        <strain evidence="4 5">KCCM 41400</strain>
    </source>
</reference>
<evidence type="ECO:0000256" key="1">
    <source>
        <dbReference type="RuleBase" id="RU000481"/>
    </source>
</evidence>
<dbReference type="InterPro" id="IPR004839">
    <property type="entry name" value="Aminotransferase_I/II_large"/>
</dbReference>
<organism evidence="4 5">
    <name type="scientific">Paenibacillus chitinolyticus</name>
    <dbReference type="NCBI Taxonomy" id="79263"/>
    <lineage>
        <taxon>Bacteria</taxon>
        <taxon>Bacillati</taxon>
        <taxon>Bacillota</taxon>
        <taxon>Bacilli</taxon>
        <taxon>Bacillales</taxon>
        <taxon>Paenibacillaceae</taxon>
        <taxon>Paenibacillus</taxon>
    </lineage>
</organism>
<comment type="similarity">
    <text evidence="1">Belongs to the class-I pyridoxal-phosphate-dependent aminotransferase family.</text>
</comment>
<proteinExistence type="inferred from homology"/>